<dbReference type="EnsemblPlants" id="KQJ92815">
    <property type="protein sequence ID" value="KQJ92815"/>
    <property type="gene ID" value="BRADI_3g00880v3"/>
</dbReference>
<keyword evidence="6" id="KW-1185">Reference proteome</keyword>
<dbReference type="GO" id="GO:0003723">
    <property type="term" value="F:RNA binding"/>
    <property type="evidence" value="ECO:0007669"/>
    <property type="project" value="InterPro"/>
</dbReference>
<dbReference type="InterPro" id="IPR002885">
    <property type="entry name" value="PPR_rpt"/>
</dbReference>
<proteinExistence type="predicted"/>
<dbReference type="PANTHER" id="PTHR47926:SF347">
    <property type="entry name" value="PENTATRICOPEPTIDE REPEAT-CONTAINING PROTEIN"/>
    <property type="match status" value="1"/>
</dbReference>
<gene>
    <name evidence="4" type="ORF">BRADI_3g00880v3</name>
</gene>
<protein>
    <recommendedName>
        <fullName evidence="3">Lipoyl-binding domain-containing protein</fullName>
    </recommendedName>
</protein>
<dbReference type="eggNOG" id="KOG0557">
    <property type="taxonomic scope" value="Eukaryota"/>
</dbReference>
<accession>I1HW53</accession>
<sequence>MGSRQLCDQYATHLAAAAHAGGRHGALLPHARRVFDATPERNLVTGNSLLSALARARGHVRDMERLFASLPRRDAVSYNALLAGLARAGAHARAAGAYRALLRDEDGVRPSRITMLGLVMDASALGDRALGRQAHGQILRLGFAAYAFTGSPLVGMYAKAGLVGDARRVFDEMEGNNVVLRKESRALDFLSTINLGKIIRPSRYYHQGLSQVVQGNIAKWVKKEGDKVSPGEVLCKVETQLLSLIFEFFPLDKATVEMECMEEGYLAKIVQGDGAKEIKVGEKRVASRSLKTTNLQHLQMRL</sequence>
<keyword evidence="1" id="KW-0677">Repeat</keyword>
<dbReference type="eggNOG" id="KOG4197">
    <property type="taxonomic scope" value="Eukaryota"/>
</dbReference>
<dbReference type="InParanoid" id="I1HW53"/>
<dbReference type="SUPFAM" id="SSF51230">
    <property type="entry name" value="Single hybrid motif"/>
    <property type="match status" value="1"/>
</dbReference>
<dbReference type="Pfam" id="PF00364">
    <property type="entry name" value="Biotin_lipoyl"/>
    <property type="match status" value="1"/>
</dbReference>
<reference evidence="4" key="2">
    <citation type="submission" date="2017-06" db="EMBL/GenBank/DDBJ databases">
        <title>WGS assembly of Brachypodium distachyon.</title>
        <authorList>
            <consortium name="The International Brachypodium Initiative"/>
            <person name="Lucas S."/>
            <person name="Harmon-Smith M."/>
            <person name="Lail K."/>
            <person name="Tice H."/>
            <person name="Grimwood J."/>
            <person name="Bruce D."/>
            <person name="Barry K."/>
            <person name="Shu S."/>
            <person name="Lindquist E."/>
            <person name="Wang M."/>
            <person name="Pitluck S."/>
            <person name="Vogel J.P."/>
            <person name="Garvin D.F."/>
            <person name="Mockler T.C."/>
            <person name="Schmutz J."/>
            <person name="Rokhsar D."/>
            <person name="Bevan M.W."/>
        </authorList>
    </citation>
    <scope>NUCLEOTIDE SEQUENCE</scope>
    <source>
        <strain evidence="4">Bd21</strain>
    </source>
</reference>
<dbReference type="HOGENOM" id="CLU_922422_0_0_1"/>
<evidence type="ECO:0000313" key="4">
    <source>
        <dbReference type="EMBL" id="KQJ92815.1"/>
    </source>
</evidence>
<dbReference type="ExpressionAtlas" id="I1HW53">
    <property type="expression patterns" value="baseline"/>
</dbReference>
<dbReference type="Gramene" id="KQJ92815">
    <property type="protein sequence ID" value="KQJ92815"/>
    <property type="gene ID" value="BRADI_3g00880v3"/>
</dbReference>
<dbReference type="NCBIfam" id="TIGR00756">
    <property type="entry name" value="PPR"/>
    <property type="match status" value="1"/>
</dbReference>
<evidence type="ECO:0000313" key="6">
    <source>
        <dbReference type="Proteomes" id="UP000008810"/>
    </source>
</evidence>
<dbReference type="InterPro" id="IPR000089">
    <property type="entry name" value="Biotin_lipoyl"/>
</dbReference>
<dbReference type="Pfam" id="PF01535">
    <property type="entry name" value="PPR"/>
    <property type="match status" value="2"/>
</dbReference>
<evidence type="ECO:0000313" key="5">
    <source>
        <dbReference type="EnsemblPlants" id="KQJ92815"/>
    </source>
</evidence>
<dbReference type="InterPro" id="IPR011990">
    <property type="entry name" value="TPR-like_helical_dom_sf"/>
</dbReference>
<dbReference type="EMBL" id="CM000882">
    <property type="protein sequence ID" value="KQJ92815.1"/>
    <property type="molecule type" value="Genomic_DNA"/>
</dbReference>
<dbReference type="PANTHER" id="PTHR47926">
    <property type="entry name" value="PENTATRICOPEPTIDE REPEAT-CONTAINING PROTEIN"/>
    <property type="match status" value="1"/>
</dbReference>
<dbReference type="Gene3D" id="1.25.40.10">
    <property type="entry name" value="Tetratricopeptide repeat domain"/>
    <property type="match status" value="1"/>
</dbReference>
<feature type="domain" description="Lipoyl-binding" evidence="3">
    <location>
        <begin position="211"/>
        <end position="282"/>
    </location>
</feature>
<dbReference type="AlphaFoldDB" id="I1HW53"/>
<reference evidence="4 5" key="1">
    <citation type="journal article" date="2010" name="Nature">
        <title>Genome sequencing and analysis of the model grass Brachypodium distachyon.</title>
        <authorList>
            <consortium name="International Brachypodium Initiative"/>
        </authorList>
    </citation>
    <scope>NUCLEOTIDE SEQUENCE [LARGE SCALE GENOMIC DNA]</scope>
    <source>
        <strain evidence="4 5">Bd21</strain>
    </source>
</reference>
<dbReference type="GO" id="GO:0009451">
    <property type="term" value="P:RNA modification"/>
    <property type="evidence" value="ECO:0000318"/>
    <property type="project" value="GO_Central"/>
</dbReference>
<dbReference type="Proteomes" id="UP000008810">
    <property type="component" value="Chromosome 3"/>
</dbReference>
<evidence type="ECO:0000256" key="2">
    <source>
        <dbReference type="ARBA" id="ARBA00022946"/>
    </source>
</evidence>
<dbReference type="InterPro" id="IPR011053">
    <property type="entry name" value="Single_hybrid_motif"/>
</dbReference>
<organism evidence="5">
    <name type="scientific">Brachypodium distachyon</name>
    <name type="common">Purple false brome</name>
    <name type="synonym">Trachynia distachya</name>
    <dbReference type="NCBI Taxonomy" id="15368"/>
    <lineage>
        <taxon>Eukaryota</taxon>
        <taxon>Viridiplantae</taxon>
        <taxon>Streptophyta</taxon>
        <taxon>Embryophyta</taxon>
        <taxon>Tracheophyta</taxon>
        <taxon>Spermatophyta</taxon>
        <taxon>Magnoliopsida</taxon>
        <taxon>Liliopsida</taxon>
        <taxon>Poales</taxon>
        <taxon>Poaceae</taxon>
        <taxon>BOP clade</taxon>
        <taxon>Pooideae</taxon>
        <taxon>Stipodae</taxon>
        <taxon>Brachypodieae</taxon>
        <taxon>Brachypodium</taxon>
    </lineage>
</organism>
<dbReference type="Gene3D" id="2.40.50.100">
    <property type="match status" value="1"/>
</dbReference>
<dbReference type="InterPro" id="IPR046960">
    <property type="entry name" value="PPR_At4g14850-like_plant"/>
</dbReference>
<dbReference type="CDD" id="cd06849">
    <property type="entry name" value="lipoyl_domain"/>
    <property type="match status" value="1"/>
</dbReference>
<keyword evidence="2" id="KW-0809">Transit peptide</keyword>
<dbReference type="OrthoDB" id="1425086at2759"/>
<dbReference type="FunFam" id="1.25.40.10:FF:000882">
    <property type="entry name" value="Putative pentatricopeptide repeat-containing protein"/>
    <property type="match status" value="1"/>
</dbReference>
<name>I1HW53_BRADI</name>
<evidence type="ECO:0000259" key="3">
    <source>
        <dbReference type="Pfam" id="PF00364"/>
    </source>
</evidence>
<evidence type="ECO:0000256" key="1">
    <source>
        <dbReference type="ARBA" id="ARBA00022737"/>
    </source>
</evidence>
<reference evidence="5" key="3">
    <citation type="submission" date="2018-08" db="UniProtKB">
        <authorList>
            <consortium name="EnsemblPlants"/>
        </authorList>
    </citation>
    <scope>IDENTIFICATION</scope>
    <source>
        <strain evidence="5">cv. Bd21</strain>
    </source>
</reference>